<protein>
    <submittedName>
        <fullName evidence="1">Uncharacterized protein</fullName>
    </submittedName>
</protein>
<comment type="caution">
    <text evidence="1">The sequence shown here is derived from an EMBL/GenBank/DDBJ whole genome shotgun (WGS) entry which is preliminary data.</text>
</comment>
<evidence type="ECO:0000313" key="2">
    <source>
        <dbReference type="Proteomes" id="UP001163321"/>
    </source>
</evidence>
<dbReference type="Proteomes" id="UP001163321">
    <property type="component" value="Chromosome 1"/>
</dbReference>
<sequence length="66" mass="7311">MERIYAAVGSRKKRQVSRVELATVGYSTAHAHCLEYCNQALGNSLKLTQPDPTRALCVFMDASDTH</sequence>
<reference evidence="1 2" key="1">
    <citation type="journal article" date="2022" name="bioRxiv">
        <title>The genome of the oomycete Peronosclerospora sorghi, a cosmopolitan pathogen of maize and sorghum, is inflated with dispersed pseudogenes.</title>
        <authorList>
            <person name="Fletcher K."/>
            <person name="Martin F."/>
            <person name="Isakeit T."/>
            <person name="Cavanaugh K."/>
            <person name="Magill C."/>
            <person name="Michelmore R."/>
        </authorList>
    </citation>
    <scope>NUCLEOTIDE SEQUENCE [LARGE SCALE GENOMIC DNA]</scope>
    <source>
        <strain evidence="1">P6</strain>
    </source>
</reference>
<keyword evidence="2" id="KW-1185">Reference proteome</keyword>
<organism evidence="1 2">
    <name type="scientific">Peronosclerospora sorghi</name>
    <dbReference type="NCBI Taxonomy" id="230839"/>
    <lineage>
        <taxon>Eukaryota</taxon>
        <taxon>Sar</taxon>
        <taxon>Stramenopiles</taxon>
        <taxon>Oomycota</taxon>
        <taxon>Peronosporomycetes</taxon>
        <taxon>Peronosporales</taxon>
        <taxon>Peronosporaceae</taxon>
        <taxon>Peronosclerospora</taxon>
    </lineage>
</organism>
<gene>
    <name evidence="1" type="ORF">PsorP6_001320</name>
</gene>
<name>A0ACC0WXI8_9STRA</name>
<accession>A0ACC0WXI8</accession>
<proteinExistence type="predicted"/>
<evidence type="ECO:0000313" key="1">
    <source>
        <dbReference type="EMBL" id="KAI9922976.1"/>
    </source>
</evidence>
<dbReference type="EMBL" id="CM047580">
    <property type="protein sequence ID" value="KAI9922976.1"/>
    <property type="molecule type" value="Genomic_DNA"/>
</dbReference>